<feature type="compositionally biased region" description="Basic residues" evidence="8">
    <location>
        <begin position="235"/>
        <end position="245"/>
    </location>
</feature>
<evidence type="ECO:0000256" key="5">
    <source>
        <dbReference type="ARBA" id="ARBA00022692"/>
    </source>
</evidence>
<proteinExistence type="inferred from homology"/>
<evidence type="ECO:0000256" key="4">
    <source>
        <dbReference type="ARBA" id="ARBA00022475"/>
    </source>
</evidence>
<keyword evidence="6 9" id="KW-1133">Transmembrane helix</keyword>
<protein>
    <recommendedName>
        <fullName evidence="12">Cora-domain-containing protein</fullName>
    </recommendedName>
</protein>
<evidence type="ECO:0000256" key="3">
    <source>
        <dbReference type="ARBA" id="ARBA00022448"/>
    </source>
</evidence>
<feature type="transmembrane region" description="Helical" evidence="9">
    <location>
        <begin position="570"/>
        <end position="588"/>
    </location>
</feature>
<keyword evidence="4" id="KW-1003">Cell membrane</keyword>
<evidence type="ECO:0000256" key="8">
    <source>
        <dbReference type="SAM" id="MobiDB-lite"/>
    </source>
</evidence>
<keyword evidence="7 9" id="KW-0472">Membrane</keyword>
<dbReference type="GO" id="GO:0050897">
    <property type="term" value="F:cobalt ion binding"/>
    <property type="evidence" value="ECO:0007669"/>
    <property type="project" value="TreeGrafter"/>
</dbReference>
<name>A0A6A6U411_9PEZI</name>
<evidence type="ECO:0000313" key="11">
    <source>
        <dbReference type="Proteomes" id="UP000799302"/>
    </source>
</evidence>
<feature type="region of interest" description="Disordered" evidence="8">
    <location>
        <begin position="1"/>
        <end position="123"/>
    </location>
</feature>
<dbReference type="Gene3D" id="3.30.460.20">
    <property type="entry name" value="CorA soluble domain-like"/>
    <property type="match status" value="1"/>
</dbReference>
<evidence type="ECO:0000313" key="10">
    <source>
        <dbReference type="EMBL" id="KAF2666882.1"/>
    </source>
</evidence>
<evidence type="ECO:0000256" key="6">
    <source>
        <dbReference type="ARBA" id="ARBA00022989"/>
    </source>
</evidence>
<dbReference type="OrthoDB" id="165352at2759"/>
<reference evidence="10" key="1">
    <citation type="journal article" date="2020" name="Stud. Mycol.">
        <title>101 Dothideomycetes genomes: a test case for predicting lifestyles and emergence of pathogens.</title>
        <authorList>
            <person name="Haridas S."/>
            <person name="Albert R."/>
            <person name="Binder M."/>
            <person name="Bloem J."/>
            <person name="Labutti K."/>
            <person name="Salamov A."/>
            <person name="Andreopoulos B."/>
            <person name="Baker S."/>
            <person name="Barry K."/>
            <person name="Bills G."/>
            <person name="Bluhm B."/>
            <person name="Cannon C."/>
            <person name="Castanera R."/>
            <person name="Culley D."/>
            <person name="Daum C."/>
            <person name="Ezra D."/>
            <person name="Gonzalez J."/>
            <person name="Henrissat B."/>
            <person name="Kuo A."/>
            <person name="Liang C."/>
            <person name="Lipzen A."/>
            <person name="Lutzoni F."/>
            <person name="Magnuson J."/>
            <person name="Mondo S."/>
            <person name="Nolan M."/>
            <person name="Ohm R."/>
            <person name="Pangilinan J."/>
            <person name="Park H.-J."/>
            <person name="Ramirez L."/>
            <person name="Alfaro M."/>
            <person name="Sun H."/>
            <person name="Tritt A."/>
            <person name="Yoshinaga Y."/>
            <person name="Zwiers L.-H."/>
            <person name="Turgeon B."/>
            <person name="Goodwin S."/>
            <person name="Spatafora J."/>
            <person name="Crous P."/>
            <person name="Grigoriev I."/>
        </authorList>
    </citation>
    <scope>NUCLEOTIDE SEQUENCE</scope>
    <source>
        <strain evidence="10">CBS 115976</strain>
    </source>
</reference>
<feature type="compositionally biased region" description="Basic and acidic residues" evidence="8">
    <location>
        <begin position="90"/>
        <end position="121"/>
    </location>
</feature>
<evidence type="ECO:0008006" key="12">
    <source>
        <dbReference type="Google" id="ProtNLM"/>
    </source>
</evidence>
<evidence type="ECO:0000256" key="9">
    <source>
        <dbReference type="SAM" id="Phobius"/>
    </source>
</evidence>
<evidence type="ECO:0000256" key="1">
    <source>
        <dbReference type="ARBA" id="ARBA00004651"/>
    </source>
</evidence>
<dbReference type="SUPFAM" id="SSF144083">
    <property type="entry name" value="Magnesium transport protein CorA, transmembrane region"/>
    <property type="match status" value="1"/>
</dbReference>
<dbReference type="Pfam" id="PF01544">
    <property type="entry name" value="CorA"/>
    <property type="match status" value="1"/>
</dbReference>
<feature type="compositionally biased region" description="Basic and acidic residues" evidence="8">
    <location>
        <begin position="62"/>
        <end position="78"/>
    </location>
</feature>
<sequence>MADHDDLNVPHSQDFAINGQSPSPSRGTDAAGGPASRHHPPLTINIDGNENLARRASVFSPQDERRPSHATEHGEDPRFSTTDGPRQRIKRTDTVIDYSRDDQQPREAHGSEPGVDTRRVDPPSWVNTIRESQTTLVDFSEERVEKTELWNSELFDFLEKPRPEWTKCRWINVNGLSWDAIRIISNKYKLHPLAVEDLLKNDGRAKVDYYPNSVYILLQLQKLIRDPNAEPPKPPKAHKKKRFWHSSKEPESPSRAENGSPDSLDKGLPHSSYDQNGFSVHDNQIPGVNYRTIQRFHGLKNLERDMYAGRLNPLTKKELAVSIEQVSIFLAKDNTVIAFFEHSADDIELPILRRLSSKDTILRQSCDAGMMFQAIVDAMTDLFYSVTAVYEEVIGRLELDLLTDPNLSHSKTLYVIQSDLTLLRTNMQPVASLINALREGRKSNTGAGVYTEASRAGLHHSNTGLSTRSTSSNAQQVPVPGTVVLSEMSRQYLADVEDHCLQMIQSLETMRSSTSNMIDLIFNQISALQNETMGMLTTVTIFFLPLTFLTGYFGQNFEVFPGVKNHSDEFFWIIAVPVMVVTIGILMFPQMKRYLLRYANKFSYKRVIKTRGSSYDRPTTPRR</sequence>
<dbReference type="InterPro" id="IPR045861">
    <property type="entry name" value="CorA_cytoplasmic_dom"/>
</dbReference>
<dbReference type="InterPro" id="IPR045863">
    <property type="entry name" value="CorA_TM1_TM2"/>
</dbReference>
<dbReference type="Proteomes" id="UP000799302">
    <property type="component" value="Unassembled WGS sequence"/>
</dbReference>
<dbReference type="InterPro" id="IPR002523">
    <property type="entry name" value="MgTranspt_CorA/ZnTranspt_ZntB"/>
</dbReference>
<comment type="similarity">
    <text evidence="2">Belongs to the CorA metal ion transporter (MIT) (TC 1.A.35) family.</text>
</comment>
<dbReference type="SUPFAM" id="SSF143865">
    <property type="entry name" value="CorA soluble domain-like"/>
    <property type="match status" value="1"/>
</dbReference>
<keyword evidence="5 9" id="KW-0812">Transmembrane</keyword>
<dbReference type="AlphaFoldDB" id="A0A6A6U411"/>
<dbReference type="Gene3D" id="1.20.58.340">
    <property type="entry name" value="Magnesium transport protein CorA, transmembrane region"/>
    <property type="match status" value="2"/>
</dbReference>
<feature type="region of interest" description="Disordered" evidence="8">
    <location>
        <begin position="227"/>
        <end position="276"/>
    </location>
</feature>
<organism evidence="10 11">
    <name type="scientific">Microthyrium microscopicum</name>
    <dbReference type="NCBI Taxonomy" id="703497"/>
    <lineage>
        <taxon>Eukaryota</taxon>
        <taxon>Fungi</taxon>
        <taxon>Dikarya</taxon>
        <taxon>Ascomycota</taxon>
        <taxon>Pezizomycotina</taxon>
        <taxon>Dothideomycetes</taxon>
        <taxon>Dothideomycetes incertae sedis</taxon>
        <taxon>Microthyriales</taxon>
        <taxon>Microthyriaceae</taxon>
        <taxon>Microthyrium</taxon>
    </lineage>
</organism>
<evidence type="ECO:0000256" key="2">
    <source>
        <dbReference type="ARBA" id="ARBA00009765"/>
    </source>
</evidence>
<feature type="transmembrane region" description="Helical" evidence="9">
    <location>
        <begin position="533"/>
        <end position="554"/>
    </location>
</feature>
<dbReference type="GO" id="GO:0005886">
    <property type="term" value="C:plasma membrane"/>
    <property type="evidence" value="ECO:0007669"/>
    <property type="project" value="UniProtKB-SubCell"/>
</dbReference>
<dbReference type="GO" id="GO:0015095">
    <property type="term" value="F:magnesium ion transmembrane transporter activity"/>
    <property type="evidence" value="ECO:0007669"/>
    <property type="project" value="TreeGrafter"/>
</dbReference>
<dbReference type="GO" id="GO:0000287">
    <property type="term" value="F:magnesium ion binding"/>
    <property type="evidence" value="ECO:0007669"/>
    <property type="project" value="TreeGrafter"/>
</dbReference>
<keyword evidence="11" id="KW-1185">Reference proteome</keyword>
<dbReference type="PANTHER" id="PTHR46494:SF1">
    <property type="entry name" value="CORA FAMILY METAL ION TRANSPORTER (EUROFUNG)"/>
    <property type="match status" value="1"/>
</dbReference>
<keyword evidence="3" id="KW-0813">Transport</keyword>
<evidence type="ECO:0000256" key="7">
    <source>
        <dbReference type="ARBA" id="ARBA00023136"/>
    </source>
</evidence>
<dbReference type="PANTHER" id="PTHR46494">
    <property type="entry name" value="CORA FAMILY METAL ION TRANSPORTER (EUROFUNG)"/>
    <property type="match status" value="1"/>
</dbReference>
<dbReference type="EMBL" id="MU004238">
    <property type="protein sequence ID" value="KAF2666882.1"/>
    <property type="molecule type" value="Genomic_DNA"/>
</dbReference>
<dbReference type="GO" id="GO:0015087">
    <property type="term" value="F:cobalt ion transmembrane transporter activity"/>
    <property type="evidence" value="ECO:0007669"/>
    <property type="project" value="TreeGrafter"/>
</dbReference>
<accession>A0A6A6U411</accession>
<comment type="subcellular location">
    <subcellularLocation>
        <location evidence="1">Cell membrane</location>
        <topology evidence="1">Multi-pass membrane protein</topology>
    </subcellularLocation>
</comment>
<gene>
    <name evidence="10" type="ORF">BT63DRAFT_415970</name>
</gene>